<dbReference type="Gene3D" id="1.10.1040.10">
    <property type="entry name" value="N-(1-d-carboxylethyl)-l-norvaline Dehydrogenase, domain 2"/>
    <property type="match status" value="1"/>
</dbReference>
<organism evidence="10 11">
    <name type="scientific">Savagea faecisuis</name>
    <dbReference type="NCBI Taxonomy" id="1274803"/>
    <lineage>
        <taxon>Bacteria</taxon>
        <taxon>Bacillati</taxon>
        <taxon>Bacillota</taxon>
        <taxon>Bacilli</taxon>
        <taxon>Bacillales</taxon>
        <taxon>Caryophanaceae</taxon>
        <taxon>Savagea</taxon>
    </lineage>
</organism>
<dbReference type="EMBL" id="JBHTJF010000035">
    <property type="protein sequence ID" value="MFD0944211.1"/>
    <property type="molecule type" value="Genomic_DNA"/>
</dbReference>
<dbReference type="PANTHER" id="PTHR43561">
    <property type="match status" value="1"/>
</dbReference>
<evidence type="ECO:0000313" key="11">
    <source>
        <dbReference type="Proteomes" id="UP001596976"/>
    </source>
</evidence>
<feature type="domain" description="3-hydroxyacyl-CoA dehydrogenase NAD binding" evidence="9">
    <location>
        <begin position="5"/>
        <end position="182"/>
    </location>
</feature>
<evidence type="ECO:0000256" key="1">
    <source>
        <dbReference type="ARBA" id="ARBA00005005"/>
    </source>
</evidence>
<evidence type="ECO:0000259" key="8">
    <source>
        <dbReference type="Pfam" id="PF00725"/>
    </source>
</evidence>
<evidence type="ECO:0000256" key="5">
    <source>
        <dbReference type="ARBA" id="ARBA00023027"/>
    </source>
</evidence>
<dbReference type="GO" id="GO:0003857">
    <property type="term" value="F:(3S)-3-hydroxyacyl-CoA dehydrogenase (NAD+) activity"/>
    <property type="evidence" value="ECO:0007669"/>
    <property type="project" value="UniProtKB-EC"/>
</dbReference>
<keyword evidence="5" id="KW-0520">NAD</keyword>
<evidence type="ECO:0000256" key="3">
    <source>
        <dbReference type="ARBA" id="ARBA00022832"/>
    </source>
</evidence>
<dbReference type="NCBIfam" id="NF006143">
    <property type="entry name" value="PRK08293.1"/>
    <property type="match status" value="1"/>
</dbReference>
<dbReference type="EC" id="1.1.1.35" evidence="10"/>
<dbReference type="InterPro" id="IPR036291">
    <property type="entry name" value="NAD(P)-bd_dom_sf"/>
</dbReference>
<sequence length="298" mass="33052">MNYQHVTVAGGGVLGSQIAMQTAYFGYDVTLYDISEEAIAQAKERTAALNEPYRQDLKATDEQLQAAHERLTYTSDLAEAVKEADLVIEAIPEVIEIKVDFYEKIATLAPEHTVFVTNTSTLLPSQFAQSTGRPAQFLALHFANHIWRNNTAEVMGHAETAQQHFDDVVEFAKSIGMVALPLHKEQPGYILNSLLVPLLDAAELLYVNDVANPETIDKTWMIGTGAPLGPFAILDVIGINTAYNIVQMKAQVTKDDNYIRLAQLLKEQYIDQGKLGRETGEGFYKYPNPSFADPNFLK</sequence>
<proteinExistence type="predicted"/>
<dbReference type="SUPFAM" id="SSF51735">
    <property type="entry name" value="NAD(P)-binding Rossmann-fold domains"/>
    <property type="match status" value="1"/>
</dbReference>
<evidence type="ECO:0000256" key="2">
    <source>
        <dbReference type="ARBA" id="ARBA00005086"/>
    </source>
</evidence>
<reference evidence="11" key="1">
    <citation type="journal article" date="2019" name="Int. J. Syst. Evol. Microbiol.">
        <title>The Global Catalogue of Microorganisms (GCM) 10K type strain sequencing project: providing services to taxonomists for standard genome sequencing and annotation.</title>
        <authorList>
            <consortium name="The Broad Institute Genomics Platform"/>
            <consortium name="The Broad Institute Genome Sequencing Center for Infectious Disease"/>
            <person name="Wu L."/>
            <person name="Ma J."/>
        </authorList>
    </citation>
    <scope>NUCLEOTIDE SEQUENCE [LARGE SCALE GENOMIC DNA]</scope>
    <source>
        <strain evidence="11">CCUG 63563</strain>
    </source>
</reference>
<dbReference type="InterPro" id="IPR006108">
    <property type="entry name" value="3HC_DH_C"/>
</dbReference>
<dbReference type="InterPro" id="IPR052242">
    <property type="entry name" value="Mito_3-hydroxyacyl-CoA_DH"/>
</dbReference>
<dbReference type="SUPFAM" id="SSF48179">
    <property type="entry name" value="6-phosphogluconate dehydrogenase C-terminal domain-like"/>
    <property type="match status" value="1"/>
</dbReference>
<evidence type="ECO:0000259" key="9">
    <source>
        <dbReference type="Pfam" id="PF02737"/>
    </source>
</evidence>
<protein>
    <submittedName>
        <fullName evidence="10">3-hydroxyacyl-CoA dehydrogenase</fullName>
        <ecNumber evidence="10">1.1.1.35</ecNumber>
    </submittedName>
</protein>
<dbReference type="InterPro" id="IPR013328">
    <property type="entry name" value="6PGD_dom2"/>
</dbReference>
<dbReference type="RefSeq" id="WP_381013252.1">
    <property type="nucleotide sequence ID" value="NZ_JBHTJF010000035.1"/>
</dbReference>
<name>A0ABW3H3I6_9BACL</name>
<dbReference type="Gene3D" id="3.40.50.720">
    <property type="entry name" value="NAD(P)-binding Rossmann-like Domain"/>
    <property type="match status" value="1"/>
</dbReference>
<dbReference type="InterPro" id="IPR006176">
    <property type="entry name" value="3-OHacyl-CoA_DH_NAD-bd"/>
</dbReference>
<dbReference type="PIRSF" id="PIRSF000105">
    <property type="entry name" value="HCDH"/>
    <property type="match status" value="1"/>
</dbReference>
<accession>A0ABW3H3I6</accession>
<evidence type="ECO:0000256" key="4">
    <source>
        <dbReference type="ARBA" id="ARBA00023002"/>
    </source>
</evidence>
<keyword evidence="6" id="KW-0443">Lipid metabolism</keyword>
<dbReference type="Proteomes" id="UP001596976">
    <property type="component" value="Unassembled WGS sequence"/>
</dbReference>
<comment type="pathway">
    <text evidence="2">Lipid metabolism; butanoate metabolism.</text>
</comment>
<keyword evidence="4 10" id="KW-0560">Oxidoreductase</keyword>
<comment type="pathway">
    <text evidence="1">Lipid metabolism; fatty acid beta-oxidation.</text>
</comment>
<feature type="domain" description="3-hydroxyacyl-CoA dehydrogenase C-terminal" evidence="8">
    <location>
        <begin position="188"/>
        <end position="286"/>
    </location>
</feature>
<gene>
    <name evidence="10" type="ORF">ACFQ0V_10705</name>
</gene>
<evidence type="ECO:0000256" key="6">
    <source>
        <dbReference type="ARBA" id="ARBA00023098"/>
    </source>
</evidence>
<comment type="catalytic activity">
    <reaction evidence="7">
        <text>a (3S)-3-hydroxyacyl-CoA + NAD(+) = a 3-oxoacyl-CoA + NADH + H(+)</text>
        <dbReference type="Rhea" id="RHEA:22432"/>
        <dbReference type="ChEBI" id="CHEBI:15378"/>
        <dbReference type="ChEBI" id="CHEBI:57318"/>
        <dbReference type="ChEBI" id="CHEBI:57540"/>
        <dbReference type="ChEBI" id="CHEBI:57945"/>
        <dbReference type="ChEBI" id="CHEBI:90726"/>
        <dbReference type="EC" id="1.1.1.35"/>
    </reaction>
</comment>
<dbReference type="Pfam" id="PF00725">
    <property type="entry name" value="3HCDH"/>
    <property type="match status" value="1"/>
</dbReference>
<keyword evidence="3" id="KW-0276">Fatty acid metabolism</keyword>
<dbReference type="Pfam" id="PF02737">
    <property type="entry name" value="3HCDH_N"/>
    <property type="match status" value="1"/>
</dbReference>
<dbReference type="PANTHER" id="PTHR43561:SF3">
    <property type="entry name" value="HYDROXYACYL-COENZYME A DEHYDROGENASE, MITOCHONDRIAL"/>
    <property type="match status" value="1"/>
</dbReference>
<evidence type="ECO:0000256" key="7">
    <source>
        <dbReference type="ARBA" id="ARBA00049556"/>
    </source>
</evidence>
<comment type="caution">
    <text evidence="10">The sequence shown here is derived from an EMBL/GenBank/DDBJ whole genome shotgun (WGS) entry which is preliminary data.</text>
</comment>
<evidence type="ECO:0000313" key="10">
    <source>
        <dbReference type="EMBL" id="MFD0944211.1"/>
    </source>
</evidence>
<keyword evidence="11" id="KW-1185">Reference proteome</keyword>
<dbReference type="InterPro" id="IPR022694">
    <property type="entry name" value="3-OHacyl-CoA_DH"/>
</dbReference>
<dbReference type="InterPro" id="IPR008927">
    <property type="entry name" value="6-PGluconate_DH-like_C_sf"/>
</dbReference>